<reference evidence="17" key="5">
    <citation type="submission" date="2018-07" db="EMBL/GenBank/DDBJ databases">
        <authorList>
            <consortium name="GenomeTrakr network: Whole genome sequencing for foodborne pathogen traceback"/>
        </authorList>
    </citation>
    <scope>NUCLEOTIDE SEQUENCE</scope>
    <source>
        <strain evidence="9">AZ-TG74568</strain>
        <strain evidence="8">AZ-TG74784</strain>
        <strain evidence="20">FSIS11808940</strain>
        <strain evidence="14">FSIS11919908</strain>
        <strain evidence="17">FSIS1609251</strain>
        <strain evidence="23">FSIS21822075</strain>
        <strain evidence="21">HIY0183</strain>
    </source>
</reference>
<reference evidence="28 29" key="8">
    <citation type="journal article" date="2019" name="Appl. Environ. Microbiol.">
        <title>Clinically Unreported Salmonellosis Outbreak Detected via Comparative Genomic Analysis of Municipal Wastewater Salmonella Isolates.</title>
        <authorList>
            <person name="Diemert S."/>
            <person name="Yan T."/>
        </authorList>
    </citation>
    <scope>NUCLEOTIDE SEQUENCE [LARGE SCALE GENOMIC DNA]</scope>
    <source>
        <strain evidence="28 29">HIY0183</strain>
    </source>
</reference>
<dbReference type="EMBL" id="AAFZFQ010000014">
    <property type="protein sequence ID" value="EBL4823984.1"/>
    <property type="molecule type" value="Genomic_DNA"/>
</dbReference>
<evidence type="ECO:0000313" key="9">
    <source>
        <dbReference type="EMBL" id="EBV6099669.1"/>
    </source>
</evidence>
<dbReference type="EMBL" id="AAKRBH010000002">
    <property type="protein sequence ID" value="ECU7854725.1"/>
    <property type="molecule type" value="Genomic_DNA"/>
</dbReference>
<evidence type="ECO:0000313" key="14">
    <source>
        <dbReference type="EMBL" id="ECB8976535.1"/>
    </source>
</evidence>
<evidence type="ECO:0000313" key="27">
    <source>
        <dbReference type="EMBL" id="HAE8373389.1"/>
    </source>
</evidence>
<dbReference type="Pfam" id="PF12834">
    <property type="entry name" value="Phage_int_SAM_2"/>
    <property type="match status" value="1"/>
</dbReference>
<keyword evidence="2 4" id="KW-0238">DNA-binding</keyword>
<dbReference type="EMBL" id="VCUW02000008">
    <property type="protein sequence ID" value="TRG47832.1"/>
    <property type="molecule type" value="Genomic_DNA"/>
</dbReference>
<dbReference type="PROSITE" id="PS51900">
    <property type="entry name" value="CB"/>
    <property type="match status" value="1"/>
</dbReference>
<dbReference type="InterPro" id="IPR024457">
    <property type="entry name" value="Putative_integrase_N"/>
</dbReference>
<evidence type="ECO:0000256" key="1">
    <source>
        <dbReference type="ARBA" id="ARBA00022908"/>
    </source>
</evidence>
<dbReference type="EMBL" id="AAHFTY010000001">
    <property type="protein sequence ID" value="EBV6099669.1"/>
    <property type="molecule type" value="Genomic_DNA"/>
</dbReference>
<dbReference type="EMBL" id="AAKKDH010000008">
    <property type="protein sequence ID" value="ECS6136104.1"/>
    <property type="molecule type" value="Genomic_DNA"/>
</dbReference>
<evidence type="ECO:0000313" key="29">
    <source>
        <dbReference type="Proteomes" id="UP000319232"/>
    </source>
</evidence>
<dbReference type="EMBL" id="AAKSYA010000045">
    <property type="protein sequence ID" value="ECV0341105.1"/>
    <property type="molecule type" value="Genomic_DNA"/>
</dbReference>
<dbReference type="EMBL" id="AAKJCB010000001">
    <property type="protein sequence ID" value="ECS2824609.1"/>
    <property type="molecule type" value="Genomic_DNA"/>
</dbReference>
<evidence type="ECO:0000313" key="18">
    <source>
        <dbReference type="EMBL" id="ECT1479886.1"/>
    </source>
</evidence>
<protein>
    <submittedName>
        <fullName evidence="17">DNA-binding protein</fullName>
    </submittedName>
</protein>
<evidence type="ECO:0000256" key="2">
    <source>
        <dbReference type="ARBA" id="ARBA00023125"/>
    </source>
</evidence>
<evidence type="ECO:0000313" key="19">
    <source>
        <dbReference type="EMBL" id="ECT3925356.1"/>
    </source>
</evidence>
<evidence type="ECO:0000313" key="16">
    <source>
        <dbReference type="EMBL" id="ECS2824609.1"/>
    </source>
</evidence>
<dbReference type="InterPro" id="IPR002104">
    <property type="entry name" value="Integrase_catalytic"/>
</dbReference>
<evidence type="ECO:0000313" key="12">
    <source>
        <dbReference type="EMBL" id="ECA5737787.1"/>
    </source>
</evidence>
<evidence type="ECO:0000256" key="3">
    <source>
        <dbReference type="ARBA" id="ARBA00023172"/>
    </source>
</evidence>
<dbReference type="EMBL" id="AAHVYN010000008">
    <property type="protein sequence ID" value="ECA9356634.1"/>
    <property type="molecule type" value="Genomic_DNA"/>
</dbReference>
<accession>A0A2T8M936</accession>
<keyword evidence="1" id="KW-0229">DNA integration</keyword>
<dbReference type="EMBL" id="AAKOYA010000055">
    <property type="protein sequence ID" value="ECU1189587.1"/>
    <property type="molecule type" value="Genomic_DNA"/>
</dbReference>
<dbReference type="Gene3D" id="1.10.150.130">
    <property type="match status" value="1"/>
</dbReference>
<dbReference type="GO" id="GO:0015074">
    <property type="term" value="P:DNA integration"/>
    <property type="evidence" value="ECO:0007669"/>
    <property type="project" value="UniProtKB-KW"/>
</dbReference>
<evidence type="ECO:0000313" key="26">
    <source>
        <dbReference type="EMBL" id="HAE4848431.1"/>
    </source>
</evidence>
<evidence type="ECO:0000313" key="11">
    <source>
        <dbReference type="EMBL" id="EBZ0401837.1"/>
    </source>
</evidence>
<dbReference type="EMBL" id="AAKSWZ010000056">
    <property type="protein sequence ID" value="ECV0506417.1"/>
    <property type="molecule type" value="Genomic_DNA"/>
</dbReference>
<reference evidence="12" key="7">
    <citation type="submission" date="2018-12" db="EMBL/GenBank/DDBJ databases">
        <authorList>
            <person name="Ashton P.M."/>
            <person name="Dallman T."/>
            <person name="Nair S."/>
            <person name="De Pinna E."/>
            <person name="Peters T."/>
            <person name="Grant K."/>
        </authorList>
    </citation>
    <scope>NUCLEOTIDE SEQUENCE</scope>
    <source>
        <strain evidence="10">373208</strain>
        <strain evidence="12">579117</strain>
        <strain evidence="13">623198</strain>
    </source>
</reference>
<dbReference type="InterPro" id="IPR024456">
    <property type="entry name" value="Integrase_catalytic_putative"/>
</dbReference>
<keyword evidence="3" id="KW-0233">DNA recombination</keyword>
<reference evidence="25" key="1">
    <citation type="journal article" date="2018" name="Genome Biol.">
        <title>SKESA: strategic k-mer extension for scrupulous assemblies.</title>
        <authorList>
            <person name="Souvorov A."/>
            <person name="Agarwala R."/>
            <person name="Lipman D.J."/>
        </authorList>
    </citation>
    <scope>NUCLEOTIDE SEQUENCE</scope>
    <source>
        <strain evidence="27">CDC B1487</strain>
        <strain evidence="26">M131</strain>
        <strain evidence="25">Salmonella enterica</strain>
    </source>
</reference>
<evidence type="ECO:0000313" key="22">
    <source>
        <dbReference type="EMBL" id="ECU7854725.1"/>
    </source>
</evidence>
<dbReference type="GO" id="GO:0003677">
    <property type="term" value="F:DNA binding"/>
    <property type="evidence" value="ECO:0007669"/>
    <property type="project" value="UniProtKB-UniRule"/>
</dbReference>
<evidence type="ECO:0000313" key="17">
    <source>
        <dbReference type="EMBL" id="ECS6136104.1"/>
    </source>
</evidence>
<dbReference type="EMBL" id="DAAGON010000001">
    <property type="protein sequence ID" value="HAB3940409.1"/>
    <property type="molecule type" value="Genomic_DNA"/>
</dbReference>
<evidence type="ECO:0000313" key="24">
    <source>
        <dbReference type="EMBL" id="ECV0506417.1"/>
    </source>
</evidence>
<comment type="caution">
    <text evidence="17">The sequence shown here is derived from an EMBL/GenBank/DDBJ whole genome shotgun (WGS) entry which is preliminary data.</text>
</comment>
<evidence type="ECO:0000313" key="8">
    <source>
        <dbReference type="EMBL" id="EBV5959216.1"/>
    </source>
</evidence>
<gene>
    <name evidence="16" type="ORF">A2O73_00535</name>
    <name evidence="15" type="ORF">AZF31_20465</name>
    <name evidence="22" type="ORF">BEU90_08915</name>
    <name evidence="17" type="ORF">BUM38_14110</name>
    <name evidence="24" type="ORF">D3F51_21890</name>
    <name evidence="23" type="ORF">D3T63_21750</name>
    <name evidence="19" type="ORF">D4T67_15560</name>
    <name evidence="11" type="ORF">D6A11_22455</name>
    <name evidence="20" type="ORF">DNB52_22770</name>
    <name evidence="10" type="ORF">DSF50_03180</name>
    <name evidence="18" type="ORF">DUZ69_22180</name>
    <name evidence="12" type="ORF">EL818_01165</name>
    <name evidence="13" type="ORF">ET894_16595</name>
    <name evidence="21" type="ORF">EVA07_07050</name>
    <name evidence="14" type="ORF">FAC46_20060</name>
    <name evidence="7" type="ORF">FFW56_14950</name>
    <name evidence="28" type="ORF">FG704_014650</name>
    <name evidence="26" type="ORF">G4D51_001976</name>
    <name evidence="25" type="ORF">GB592_04780</name>
    <name evidence="27" type="ORF">GNC26_001959</name>
    <name evidence="9" type="ORF">OB37_03870</name>
    <name evidence="8" type="ORF">SQ33_13740</name>
</gene>
<dbReference type="EMBL" id="AAHZBB010000020">
    <property type="protein sequence ID" value="ECB8976535.1"/>
    <property type="molecule type" value="Genomic_DNA"/>
</dbReference>
<reference evidence="26" key="4">
    <citation type="submission" date="2018-07" db="EMBL/GenBank/DDBJ databases">
        <authorList>
            <consortium name="NCBI Pathogen Detection Project"/>
        </authorList>
    </citation>
    <scope>NUCLEOTIDE SEQUENCE</scope>
    <source>
        <strain evidence="27">CDC B1487</strain>
        <strain evidence="26">M131</strain>
        <strain evidence="25">Salmonella enterica</strain>
    </source>
</reference>
<evidence type="ECO:0000313" key="7">
    <source>
        <dbReference type="EMBL" id="EBL4823984.1"/>
    </source>
</evidence>
<dbReference type="SUPFAM" id="SSF56349">
    <property type="entry name" value="DNA breaking-rejoining enzymes"/>
    <property type="match status" value="1"/>
</dbReference>
<dbReference type="RefSeq" id="WP_031609821.1">
    <property type="nucleotide sequence ID" value="NZ_CALPAM010000002.1"/>
</dbReference>
<evidence type="ECO:0000256" key="4">
    <source>
        <dbReference type="PROSITE-ProRule" id="PRU01248"/>
    </source>
</evidence>
<dbReference type="EMBL" id="AAHFSU010000005">
    <property type="protein sequence ID" value="EBV5959216.1"/>
    <property type="molecule type" value="Genomic_DNA"/>
</dbReference>
<evidence type="ECO:0000313" key="15">
    <source>
        <dbReference type="EMBL" id="ECS2639683.1"/>
    </source>
</evidence>
<dbReference type="EMBL" id="AAKQAO010000005">
    <property type="protein sequence ID" value="ECU4734754.1"/>
    <property type="molecule type" value="Genomic_DNA"/>
</dbReference>
<evidence type="ECO:0000259" key="5">
    <source>
        <dbReference type="PROSITE" id="PS51898"/>
    </source>
</evidence>
<dbReference type="AlphaFoldDB" id="A0A2T8M936"/>
<dbReference type="InterPro" id="IPR044068">
    <property type="entry name" value="CB"/>
</dbReference>
<dbReference type="Proteomes" id="UP000319232">
    <property type="component" value="Unassembled WGS sequence"/>
</dbReference>
<reference evidence="22" key="6">
    <citation type="submission" date="2018-07" db="EMBL/GenBank/DDBJ databases">
        <authorList>
            <consortium name="Veterinary Laboratory Investigation and Response Network"/>
        </authorList>
    </citation>
    <scope>NUCLEOTIDE SEQUENCE</scope>
    <source>
        <strain evidence="22">V-CLASP-D-45</strain>
    </source>
</reference>
<evidence type="ECO:0000313" key="23">
    <source>
        <dbReference type="EMBL" id="ECV0341105.1"/>
    </source>
</evidence>
<dbReference type="InterPro" id="IPR011010">
    <property type="entry name" value="DNA_brk_join_enz"/>
</dbReference>
<evidence type="ECO:0000313" key="10">
    <source>
        <dbReference type="EMBL" id="EBX5014338.1"/>
    </source>
</evidence>
<evidence type="ECO:0000313" key="28">
    <source>
        <dbReference type="EMBL" id="TRG47832.1"/>
    </source>
</evidence>
<dbReference type="GO" id="GO:0006310">
    <property type="term" value="P:DNA recombination"/>
    <property type="evidence" value="ECO:0007669"/>
    <property type="project" value="UniProtKB-KW"/>
</dbReference>
<evidence type="ECO:0000313" key="20">
    <source>
        <dbReference type="EMBL" id="ECU1189587.1"/>
    </source>
</evidence>
<organism evidence="17">
    <name type="scientific">Salmonella anatum</name>
    <dbReference type="NCBI Taxonomy" id="58712"/>
    <lineage>
        <taxon>Bacteria</taxon>
        <taxon>Pseudomonadati</taxon>
        <taxon>Pseudomonadota</taxon>
        <taxon>Gammaproteobacteria</taxon>
        <taxon>Enterobacterales</taxon>
        <taxon>Enterobacteriaceae</taxon>
        <taxon>Salmonella</taxon>
    </lineage>
</organism>
<evidence type="ECO:0000259" key="6">
    <source>
        <dbReference type="PROSITE" id="PS51900"/>
    </source>
</evidence>
<dbReference type="EMBL" id="DAASBR010000011">
    <property type="protein sequence ID" value="HAE4848431.1"/>
    <property type="molecule type" value="Genomic_DNA"/>
</dbReference>
<reference evidence="15" key="3">
    <citation type="submission" date="2018-07" db="EMBL/GenBank/DDBJ databases">
        <authorList>
            <consortium name="NARMS: The National Antimicrobial Resistance Monitoring System"/>
        </authorList>
    </citation>
    <scope>NUCLEOTIDE SEQUENCE</scope>
    <source>
        <strain evidence="18">FSIS11811949</strain>
        <strain evidence="24">FSIS11813686</strain>
        <strain evidence="11">FSIS11813694</strain>
        <strain evidence="19">FSIS11813894</strain>
        <strain evidence="7">FSIS11921149</strain>
        <strain evidence="15">FSIS1605746</strain>
    </source>
</reference>
<reference evidence="16" key="2">
    <citation type="submission" date="2018-07" db="EMBL/GenBank/DDBJ databases">
        <authorList>
            <consortium name="PulseNet: The National Subtyping Network for Foodborne Disease Surveillance"/>
            <person name="Tarr C.L."/>
            <person name="Trees E."/>
            <person name="Katz L.S."/>
            <person name="Carleton-Romer H.A."/>
            <person name="Stroika S."/>
            <person name="Kucerova Z."/>
            <person name="Roache K.F."/>
            <person name="Sabol A.L."/>
            <person name="Besser J."/>
            <person name="Gerner-Smidt P."/>
        </authorList>
    </citation>
    <scope>NUCLEOTIDE SEQUENCE</scope>
    <source>
        <strain evidence="16">PNUSAS001766</strain>
    </source>
</reference>
<feature type="domain" description="Tyr recombinase" evidence="5">
    <location>
        <begin position="117"/>
        <end position="294"/>
    </location>
</feature>
<sequence length="294" mass="32794">MSMLEREMRHLAKQAGGAHKTVSDRMAQAKRFCERLVGELNVQIRYVRHLKARHIEDYIRHRLAQGIDKRTLQNEMSAIRVILRQAGREKLADGDRISNRAVGIGGASRSGARRAIADGKYQTVQENARLKDPGLAAALELARLMGLRSQEAVRCPQSFKTWQQALARGETRLTVVFGTKGGRPRETVILDTIAVKKALENAINIAEQRNGRLIDKADLKSAMNYWRGQAGQLGLTGKNTPHSLRYAWAQDAIRHYLAQGFCKKEALAMVAMDLGHGDGRGRYVAQVYGLRGED</sequence>
<feature type="domain" description="Core-binding (CB)" evidence="6">
    <location>
        <begin position="1"/>
        <end position="87"/>
    </location>
</feature>
<dbReference type="EMBL" id="AAKMPV010000027">
    <property type="protein sequence ID" value="ECT3925356.1"/>
    <property type="molecule type" value="Genomic_DNA"/>
</dbReference>
<dbReference type="InterPro" id="IPR010998">
    <property type="entry name" value="Integrase_recombinase_N"/>
</dbReference>
<dbReference type="EMBL" id="AAKLVW010000070">
    <property type="protein sequence ID" value="ECT1479886.1"/>
    <property type="molecule type" value="Genomic_DNA"/>
</dbReference>
<dbReference type="EMBL" id="AAHUUN010000001">
    <property type="protein sequence ID" value="ECA5737787.1"/>
    <property type="molecule type" value="Genomic_DNA"/>
</dbReference>
<dbReference type="Pfam" id="PF12835">
    <property type="entry name" value="Integrase_1"/>
    <property type="match status" value="1"/>
</dbReference>
<evidence type="ECO:0000313" key="13">
    <source>
        <dbReference type="EMBL" id="ECA9356634.1"/>
    </source>
</evidence>
<evidence type="ECO:0000313" key="25">
    <source>
        <dbReference type="EMBL" id="HAB3940409.1"/>
    </source>
</evidence>
<dbReference type="EMBL" id="AAKJAJ010000018">
    <property type="protein sequence ID" value="ECS2639683.1"/>
    <property type="molecule type" value="Genomic_DNA"/>
</dbReference>
<proteinExistence type="predicted"/>
<evidence type="ECO:0000313" key="21">
    <source>
        <dbReference type="EMBL" id="ECU4734754.1"/>
    </source>
</evidence>
<dbReference type="InterPro" id="IPR013762">
    <property type="entry name" value="Integrase-like_cat_sf"/>
</dbReference>
<dbReference type="PROSITE" id="PS51898">
    <property type="entry name" value="TYR_RECOMBINASE"/>
    <property type="match status" value="1"/>
</dbReference>
<name>A0A2T8M936_SALAN</name>
<dbReference type="EMBL" id="AAHLLN010000001">
    <property type="protein sequence ID" value="EBX5014338.1"/>
    <property type="molecule type" value="Genomic_DNA"/>
</dbReference>
<dbReference type="EMBL" id="DAATFV010000006">
    <property type="protein sequence ID" value="HAE8373389.1"/>
    <property type="molecule type" value="Genomic_DNA"/>
</dbReference>
<dbReference type="Gene3D" id="1.10.443.10">
    <property type="entry name" value="Intergrase catalytic core"/>
    <property type="match status" value="1"/>
</dbReference>
<dbReference type="EMBL" id="AAHPVZ010000130">
    <property type="protein sequence ID" value="EBZ0401837.1"/>
    <property type="molecule type" value="Genomic_DNA"/>
</dbReference>